<organism evidence="2 3">
    <name type="scientific">Streptomyces niveiscabiei</name>
    <dbReference type="NCBI Taxonomy" id="164115"/>
    <lineage>
        <taxon>Bacteria</taxon>
        <taxon>Bacillati</taxon>
        <taxon>Actinomycetota</taxon>
        <taxon>Actinomycetes</taxon>
        <taxon>Kitasatosporales</taxon>
        <taxon>Streptomycetaceae</taxon>
        <taxon>Streptomyces</taxon>
    </lineage>
</organism>
<dbReference type="Proteomes" id="UP001631957">
    <property type="component" value="Unassembled WGS sequence"/>
</dbReference>
<accession>A0ABW9I6M6</accession>
<proteinExistence type="predicted"/>
<evidence type="ECO:0000256" key="1">
    <source>
        <dbReference type="SAM" id="MobiDB-lite"/>
    </source>
</evidence>
<sequence>MTKVNEGSQQTVDKDELAFRPAAHSPLARPRGQLDLVSPMPQRAYLGYEFSDHIARQASDATVTDDHCTSPVPHHPTMINHYRLDVSPLVVHELVIDQKRFGFWVVGWV</sequence>
<comment type="caution">
    <text evidence="2">The sequence shown here is derived from an EMBL/GenBank/DDBJ whole genome shotgun (WGS) entry which is preliminary data.</text>
</comment>
<keyword evidence="3" id="KW-1185">Reference proteome</keyword>
<evidence type="ECO:0000313" key="3">
    <source>
        <dbReference type="Proteomes" id="UP001631957"/>
    </source>
</evidence>
<evidence type="ECO:0000313" key="2">
    <source>
        <dbReference type="EMBL" id="MFM9615496.1"/>
    </source>
</evidence>
<gene>
    <name evidence="2" type="ORF">ACKI18_43285</name>
</gene>
<name>A0ABW9I6M6_9ACTN</name>
<protein>
    <submittedName>
        <fullName evidence="2">Uncharacterized protein</fullName>
    </submittedName>
</protein>
<reference evidence="2 3" key="1">
    <citation type="submission" date="2024-12" db="EMBL/GenBank/DDBJ databases">
        <title>Forecasting of Potato common scab and diversities of Pathogenic streptomyces spp. in china.</title>
        <authorList>
            <person name="Handique U."/>
            <person name="Wu J."/>
        </authorList>
    </citation>
    <scope>NUCLEOTIDE SEQUENCE [LARGE SCALE GENOMIC DNA]</scope>
    <source>
        <strain evidence="2 3">ZRIMU1530</strain>
    </source>
</reference>
<dbReference type="RefSeq" id="WP_409123989.1">
    <property type="nucleotide sequence ID" value="NZ_JBJVNI010000036.1"/>
</dbReference>
<feature type="compositionally biased region" description="Polar residues" evidence="1">
    <location>
        <begin position="1"/>
        <end position="11"/>
    </location>
</feature>
<feature type="region of interest" description="Disordered" evidence="1">
    <location>
        <begin position="1"/>
        <end position="33"/>
    </location>
</feature>
<dbReference type="EMBL" id="JBJVNI010000036">
    <property type="protein sequence ID" value="MFM9615496.1"/>
    <property type="molecule type" value="Genomic_DNA"/>
</dbReference>